<dbReference type="EMBL" id="JAAMPC010000002">
    <property type="protein sequence ID" value="KAG2327076.1"/>
    <property type="molecule type" value="Genomic_DNA"/>
</dbReference>
<dbReference type="GO" id="GO:0005634">
    <property type="term" value="C:nucleus"/>
    <property type="evidence" value="ECO:0007669"/>
    <property type="project" value="TreeGrafter"/>
</dbReference>
<dbReference type="Gene3D" id="2.130.10.10">
    <property type="entry name" value="YVTN repeat-like/Quinoprotein amine dehydrogenase"/>
    <property type="match status" value="1"/>
</dbReference>
<dbReference type="Proteomes" id="UP000886595">
    <property type="component" value="Unassembled WGS sequence"/>
</dbReference>
<keyword evidence="2" id="KW-1185">Reference proteome</keyword>
<dbReference type="OrthoDB" id="71227at2759"/>
<evidence type="ECO:0000313" key="2">
    <source>
        <dbReference type="Proteomes" id="UP000886595"/>
    </source>
</evidence>
<name>A0A8X7WBJ8_BRACI</name>
<dbReference type="InterPro" id="IPR015943">
    <property type="entry name" value="WD40/YVTN_repeat-like_dom_sf"/>
</dbReference>
<evidence type="ECO:0000313" key="1">
    <source>
        <dbReference type="EMBL" id="KAG2327076.1"/>
    </source>
</evidence>
<dbReference type="GO" id="GO:0006334">
    <property type="term" value="P:nucleosome assembly"/>
    <property type="evidence" value="ECO:0007669"/>
    <property type="project" value="TreeGrafter"/>
</dbReference>
<sequence>MVTKLWSRGEEASPSVSCQSSLTYHGCAVNTIRFSRSDMLLRSNRVRELLASGADGGELIIWKLHPSETNQSWKVHQICYLGKKPVDGEEKKHVLENPDELMTETIPDETTMVTKLWSRGEEASPSVSCQSSLTYHGCAVNTIRFSRSGNCLPQEQTVRVKSHLVAKMQEASLSYGSCILVKPISPGKFTKSVITVKTHLFRDEILPSFFRDGSFLLIPSGSFKLFTYIRSYSFMYFLGRTFQGNITTPCHLLFVVEHIITNLEEHVSISAVGKKLVDGEEKKHVLEKPDELMTETIPDETSKQAG</sequence>
<dbReference type="GO" id="GO:0006335">
    <property type="term" value="P:DNA replication-dependent chromatin assembly"/>
    <property type="evidence" value="ECO:0007669"/>
    <property type="project" value="InterPro"/>
</dbReference>
<organism evidence="1 2">
    <name type="scientific">Brassica carinata</name>
    <name type="common">Ethiopian mustard</name>
    <name type="synonym">Abyssinian cabbage</name>
    <dbReference type="NCBI Taxonomy" id="52824"/>
    <lineage>
        <taxon>Eukaryota</taxon>
        <taxon>Viridiplantae</taxon>
        <taxon>Streptophyta</taxon>
        <taxon>Embryophyta</taxon>
        <taxon>Tracheophyta</taxon>
        <taxon>Spermatophyta</taxon>
        <taxon>Magnoliopsida</taxon>
        <taxon>eudicotyledons</taxon>
        <taxon>Gunneridae</taxon>
        <taxon>Pentapetalae</taxon>
        <taxon>rosids</taxon>
        <taxon>malvids</taxon>
        <taxon>Brassicales</taxon>
        <taxon>Brassicaceae</taxon>
        <taxon>Brassiceae</taxon>
        <taxon>Brassica</taxon>
    </lineage>
</organism>
<gene>
    <name evidence="1" type="ORF">Bca52824_009804</name>
</gene>
<dbReference type="PANTHER" id="PTHR15271:SF4">
    <property type="entry name" value="CHROMATIN ASSEMBLY FACTOR 1 SUBUNIT B"/>
    <property type="match status" value="1"/>
</dbReference>
<dbReference type="PANTHER" id="PTHR15271">
    <property type="entry name" value="CHROMATIN ASSEMBLY FACTOR 1 SUBUNIT B"/>
    <property type="match status" value="1"/>
</dbReference>
<dbReference type="InterPro" id="IPR045145">
    <property type="entry name" value="PTHR15271"/>
</dbReference>
<comment type="caution">
    <text evidence="1">The sequence shown here is derived from an EMBL/GenBank/DDBJ whole genome shotgun (WGS) entry which is preliminary data.</text>
</comment>
<dbReference type="SUPFAM" id="SSF50978">
    <property type="entry name" value="WD40 repeat-like"/>
    <property type="match status" value="1"/>
</dbReference>
<proteinExistence type="predicted"/>
<reference evidence="1 2" key="1">
    <citation type="submission" date="2020-02" db="EMBL/GenBank/DDBJ databases">
        <authorList>
            <person name="Ma Q."/>
            <person name="Huang Y."/>
            <person name="Song X."/>
            <person name="Pei D."/>
        </authorList>
    </citation>
    <scope>NUCLEOTIDE SEQUENCE [LARGE SCALE GENOMIC DNA]</scope>
    <source>
        <strain evidence="1">Sxm20200214</strain>
        <tissue evidence="1">Leaf</tissue>
    </source>
</reference>
<dbReference type="GO" id="GO:0033186">
    <property type="term" value="C:CAF-1 complex"/>
    <property type="evidence" value="ECO:0007669"/>
    <property type="project" value="TreeGrafter"/>
</dbReference>
<dbReference type="AlphaFoldDB" id="A0A8X7WBJ8"/>
<accession>A0A8X7WBJ8</accession>
<protein>
    <submittedName>
        <fullName evidence="1">Uncharacterized protein</fullName>
    </submittedName>
</protein>
<dbReference type="InterPro" id="IPR036322">
    <property type="entry name" value="WD40_repeat_dom_sf"/>
</dbReference>